<comment type="function">
    <text evidence="8">Nucleotidyltransferase involved in the post-translational modification of proteins. It can catalyze the addition of adenosine monophosphate (AMP) or uridine monophosphate (UMP) to a protein, resulting in modifications known as AMPylation and UMPylation.</text>
</comment>
<dbReference type="GO" id="GO:0005524">
    <property type="term" value="F:ATP binding"/>
    <property type="evidence" value="ECO:0007669"/>
    <property type="project" value="UniProtKB-UniRule"/>
</dbReference>
<comment type="catalytic activity">
    <reaction evidence="8">
        <text>L-tyrosyl-[protein] + UTP = O-(5'-uridylyl)-L-tyrosyl-[protein] + diphosphate</text>
        <dbReference type="Rhea" id="RHEA:83887"/>
        <dbReference type="Rhea" id="RHEA-COMP:10136"/>
        <dbReference type="Rhea" id="RHEA-COMP:20238"/>
        <dbReference type="ChEBI" id="CHEBI:33019"/>
        <dbReference type="ChEBI" id="CHEBI:46398"/>
        <dbReference type="ChEBI" id="CHEBI:46858"/>
        <dbReference type="ChEBI" id="CHEBI:90602"/>
    </reaction>
</comment>
<feature type="binding site" evidence="8">
    <location>
        <position position="118"/>
    </location>
    <ligand>
        <name>ATP</name>
        <dbReference type="ChEBI" id="CHEBI:30616"/>
    </ligand>
</feature>
<dbReference type="RefSeq" id="WP_089516668.1">
    <property type="nucleotide sequence ID" value="NZ_NJGG01000003.1"/>
</dbReference>
<dbReference type="AlphaFoldDB" id="A0A229FRJ7"/>
<evidence type="ECO:0000313" key="10">
    <source>
        <dbReference type="Proteomes" id="UP000215188"/>
    </source>
</evidence>
<evidence type="ECO:0000256" key="4">
    <source>
        <dbReference type="ARBA" id="ARBA00022723"/>
    </source>
</evidence>
<dbReference type="EMBL" id="NJGG01000003">
    <property type="protein sequence ID" value="OXL14625.1"/>
    <property type="molecule type" value="Genomic_DNA"/>
</dbReference>
<dbReference type="PANTHER" id="PTHR32057:SF14">
    <property type="entry name" value="PROTEIN ADENYLYLTRANSFERASE SELO, MITOCHONDRIAL"/>
    <property type="match status" value="1"/>
</dbReference>
<dbReference type="GO" id="GO:0030145">
    <property type="term" value="F:manganese ion binding"/>
    <property type="evidence" value="ECO:0007669"/>
    <property type="project" value="UniProtKB-UniRule"/>
</dbReference>
<evidence type="ECO:0000256" key="8">
    <source>
        <dbReference type="HAMAP-Rule" id="MF_00692"/>
    </source>
</evidence>
<comment type="caution">
    <text evidence="9">The sequence shown here is derived from an EMBL/GenBank/DDBJ whole genome shotgun (WGS) entry which is preliminary data.</text>
</comment>
<dbReference type="NCBIfam" id="NF000658">
    <property type="entry name" value="PRK00029.1"/>
    <property type="match status" value="1"/>
</dbReference>
<comment type="catalytic activity">
    <reaction evidence="8">
        <text>L-histidyl-[protein] + UTP = N(tele)-(5'-uridylyl)-L-histidyl-[protein] + diphosphate</text>
        <dbReference type="Rhea" id="RHEA:83891"/>
        <dbReference type="Rhea" id="RHEA-COMP:9745"/>
        <dbReference type="Rhea" id="RHEA-COMP:20239"/>
        <dbReference type="ChEBI" id="CHEBI:29979"/>
        <dbReference type="ChEBI" id="CHEBI:33019"/>
        <dbReference type="ChEBI" id="CHEBI:46398"/>
        <dbReference type="ChEBI" id="CHEBI:233474"/>
    </reaction>
</comment>
<feature type="binding site" evidence="8">
    <location>
        <position position="90"/>
    </location>
    <ligand>
        <name>ATP</name>
        <dbReference type="ChEBI" id="CHEBI:30616"/>
    </ligand>
</feature>
<accession>A0A229FRJ7</accession>
<dbReference type="OrthoDB" id="9776281at2"/>
<comment type="catalytic activity">
    <reaction evidence="8">
        <text>L-seryl-[protein] + ATP = 3-O-(5'-adenylyl)-L-seryl-[protein] + diphosphate</text>
        <dbReference type="Rhea" id="RHEA:58120"/>
        <dbReference type="Rhea" id="RHEA-COMP:9863"/>
        <dbReference type="Rhea" id="RHEA-COMP:15073"/>
        <dbReference type="ChEBI" id="CHEBI:29999"/>
        <dbReference type="ChEBI" id="CHEBI:30616"/>
        <dbReference type="ChEBI" id="CHEBI:33019"/>
        <dbReference type="ChEBI" id="CHEBI:142516"/>
        <dbReference type="EC" id="2.7.7.108"/>
    </reaction>
</comment>
<feature type="binding site" evidence="8">
    <location>
        <position position="88"/>
    </location>
    <ligand>
        <name>ATP</name>
        <dbReference type="ChEBI" id="CHEBI:30616"/>
    </ligand>
</feature>
<comment type="catalytic activity">
    <reaction evidence="8">
        <text>L-seryl-[protein] + UTP = O-(5'-uridylyl)-L-seryl-[protein] + diphosphate</text>
        <dbReference type="Rhea" id="RHEA:64604"/>
        <dbReference type="Rhea" id="RHEA-COMP:9863"/>
        <dbReference type="Rhea" id="RHEA-COMP:16635"/>
        <dbReference type="ChEBI" id="CHEBI:29999"/>
        <dbReference type="ChEBI" id="CHEBI:33019"/>
        <dbReference type="ChEBI" id="CHEBI:46398"/>
        <dbReference type="ChEBI" id="CHEBI:156051"/>
    </reaction>
</comment>
<feature type="active site" description="Proton acceptor" evidence="8">
    <location>
        <position position="245"/>
    </location>
</feature>
<gene>
    <name evidence="8" type="primary">ydiU</name>
    <name evidence="8" type="synonym">selO</name>
    <name evidence="9" type="ORF">AOC33_08985</name>
</gene>
<evidence type="ECO:0000256" key="1">
    <source>
        <dbReference type="ARBA" id="ARBA00009747"/>
    </source>
</evidence>
<protein>
    <recommendedName>
        <fullName evidence="8">Protein nucleotidyltransferase YdiU</fullName>
        <ecNumber evidence="8">2.7.7.-</ecNumber>
    </recommendedName>
    <alternativeName>
        <fullName evidence="8">Protein adenylyltransferase YdiU</fullName>
        <ecNumber evidence="8">2.7.7.108</ecNumber>
    </alternativeName>
    <alternativeName>
        <fullName evidence="8">Protein uridylyltransferase YdiU</fullName>
        <ecNumber evidence="8">2.7.7.-</ecNumber>
    </alternativeName>
</protein>
<dbReference type="PANTHER" id="PTHR32057">
    <property type="entry name" value="PROTEIN ADENYLYLTRANSFERASE SELO, MITOCHONDRIAL"/>
    <property type="match status" value="1"/>
</dbReference>
<feature type="binding site" evidence="8">
    <location>
        <position position="169"/>
    </location>
    <ligand>
        <name>ATP</name>
        <dbReference type="ChEBI" id="CHEBI:30616"/>
    </ligand>
</feature>
<feature type="binding site" evidence="8">
    <location>
        <position position="255"/>
    </location>
    <ligand>
        <name>ATP</name>
        <dbReference type="ChEBI" id="CHEBI:30616"/>
    </ligand>
</feature>
<evidence type="ECO:0000256" key="3">
    <source>
        <dbReference type="ARBA" id="ARBA00022695"/>
    </source>
</evidence>
<dbReference type="EC" id="2.7.7.-" evidence="8"/>
<comment type="similarity">
    <text evidence="1 8">Belongs to the SELO family.</text>
</comment>
<sequence>MPFQLPASDSLALAQNLQPTPIPDPYWVGFSESLAKSLAIPTQDGLPNDSAWLQVLAGNQTHVGEHNFIPYATAYSGHQFGVWAGQLGDGRAIHLGDVNGQELQLKGAGKTAYSRMGDGRAVLRSSIREFLCSEAMHALGVPTSRALAVVGSDMPVFRETRETAAVCARVAPSFLRIGHIEHYGQNHMHEELRLTLNHLIEHYYPECANSPTPYLSLLEQIAFRTARMVAQWQSLGFCHGVLNTDNTSLLGLTLDYGPFGFLDTFQIDHICNHSDHGGRYAYHRQAEVLHWNLYCLASAMLEALQEELQAVLGLEQEASIQKIKDTLDHYNREYANHWQSLFRQKLGLSIQYQEDVALLEELLQGLHHNQLDYTLFFRNLSEGQDVPKSLDAWAKKYQERLSLEKHSKDQRLEQMRQINPKYVLRNHLAQNAIELAQKKDFSEVARLLKILENPYESQAVSEDYAMGPPPELAHVSISCSS</sequence>
<name>A0A229FRJ7_9BURK</name>
<keyword evidence="3 8" id="KW-0548">Nucleotidyltransferase</keyword>
<keyword evidence="7 8" id="KW-0460">Magnesium</keyword>
<feature type="binding site" evidence="8">
    <location>
        <position position="91"/>
    </location>
    <ligand>
        <name>ATP</name>
        <dbReference type="ChEBI" id="CHEBI:30616"/>
    </ligand>
</feature>
<evidence type="ECO:0000256" key="6">
    <source>
        <dbReference type="ARBA" id="ARBA00022840"/>
    </source>
</evidence>
<keyword evidence="8" id="KW-0464">Manganese</keyword>
<keyword evidence="6 8" id="KW-0067">ATP-binding</keyword>
<reference evidence="9 10" key="1">
    <citation type="submission" date="2017-06" db="EMBL/GenBank/DDBJ databases">
        <title>Reclassification of a Polynucleobacter cosmopolitanus strain isolated from tropical Lake Victoria as Polynucleobacter victoriensis comb. nov.</title>
        <authorList>
            <person name="Hahn M.W."/>
        </authorList>
    </citation>
    <scope>NUCLEOTIDE SEQUENCE [LARGE SCALE GENOMIC DNA]</scope>
    <source>
        <strain evidence="9 10">MWH-MoIso2</strain>
    </source>
</reference>
<dbReference type="EC" id="2.7.7.108" evidence="8"/>
<evidence type="ECO:0000256" key="5">
    <source>
        <dbReference type="ARBA" id="ARBA00022741"/>
    </source>
</evidence>
<keyword evidence="2 8" id="KW-0808">Transferase</keyword>
<dbReference type="GO" id="GO:0000287">
    <property type="term" value="F:magnesium ion binding"/>
    <property type="evidence" value="ECO:0007669"/>
    <property type="project" value="UniProtKB-UniRule"/>
</dbReference>
<evidence type="ECO:0000313" key="9">
    <source>
        <dbReference type="EMBL" id="OXL14625.1"/>
    </source>
</evidence>
<comment type="catalytic activity">
    <reaction evidence="8">
        <text>L-tyrosyl-[protein] + ATP = O-(5'-adenylyl)-L-tyrosyl-[protein] + diphosphate</text>
        <dbReference type="Rhea" id="RHEA:54288"/>
        <dbReference type="Rhea" id="RHEA-COMP:10136"/>
        <dbReference type="Rhea" id="RHEA-COMP:13846"/>
        <dbReference type="ChEBI" id="CHEBI:30616"/>
        <dbReference type="ChEBI" id="CHEBI:33019"/>
        <dbReference type="ChEBI" id="CHEBI:46858"/>
        <dbReference type="ChEBI" id="CHEBI:83624"/>
        <dbReference type="EC" id="2.7.7.108"/>
    </reaction>
</comment>
<dbReference type="InterPro" id="IPR003846">
    <property type="entry name" value="SelO"/>
</dbReference>
<keyword evidence="5 8" id="KW-0547">Nucleotide-binding</keyword>
<organism evidence="9 10">
    <name type="scientific">Polynucleobacter cosmopolitanus</name>
    <dbReference type="NCBI Taxonomy" id="351345"/>
    <lineage>
        <taxon>Bacteria</taxon>
        <taxon>Pseudomonadati</taxon>
        <taxon>Pseudomonadota</taxon>
        <taxon>Betaproteobacteria</taxon>
        <taxon>Burkholderiales</taxon>
        <taxon>Burkholderiaceae</taxon>
        <taxon>Polynucleobacter</taxon>
    </lineage>
</organism>
<feature type="binding site" evidence="8">
    <location>
        <position position="119"/>
    </location>
    <ligand>
        <name>ATP</name>
        <dbReference type="ChEBI" id="CHEBI:30616"/>
    </ligand>
</feature>
<feature type="binding site" evidence="8">
    <location>
        <position position="255"/>
    </location>
    <ligand>
        <name>Mg(2+)</name>
        <dbReference type="ChEBI" id="CHEBI:18420"/>
    </ligand>
</feature>
<proteinExistence type="inferred from homology"/>
<comment type="catalytic activity">
    <reaction evidence="8">
        <text>L-threonyl-[protein] + ATP = 3-O-(5'-adenylyl)-L-threonyl-[protein] + diphosphate</text>
        <dbReference type="Rhea" id="RHEA:54292"/>
        <dbReference type="Rhea" id="RHEA-COMP:11060"/>
        <dbReference type="Rhea" id="RHEA-COMP:13847"/>
        <dbReference type="ChEBI" id="CHEBI:30013"/>
        <dbReference type="ChEBI" id="CHEBI:30616"/>
        <dbReference type="ChEBI" id="CHEBI:33019"/>
        <dbReference type="ChEBI" id="CHEBI:138113"/>
        <dbReference type="EC" id="2.7.7.108"/>
    </reaction>
</comment>
<keyword evidence="10" id="KW-1185">Reference proteome</keyword>
<feature type="binding site" evidence="8">
    <location>
        <position position="106"/>
    </location>
    <ligand>
        <name>ATP</name>
        <dbReference type="ChEBI" id="CHEBI:30616"/>
    </ligand>
</feature>
<feature type="binding site" evidence="8">
    <location>
        <position position="176"/>
    </location>
    <ligand>
        <name>ATP</name>
        <dbReference type="ChEBI" id="CHEBI:30616"/>
    </ligand>
</feature>
<dbReference type="Proteomes" id="UP000215188">
    <property type="component" value="Unassembled WGS sequence"/>
</dbReference>
<keyword evidence="4 8" id="KW-0479">Metal-binding</keyword>
<dbReference type="GO" id="GO:0070733">
    <property type="term" value="F:AMPylase activity"/>
    <property type="evidence" value="ECO:0007669"/>
    <property type="project" value="UniProtKB-EC"/>
</dbReference>
<evidence type="ECO:0000256" key="7">
    <source>
        <dbReference type="ARBA" id="ARBA00022842"/>
    </source>
</evidence>
<feature type="binding site" evidence="8">
    <location>
        <position position="246"/>
    </location>
    <ligand>
        <name>Mg(2+)</name>
        <dbReference type="ChEBI" id="CHEBI:18420"/>
    </ligand>
</feature>
<comment type="cofactor">
    <cofactor evidence="8">
        <name>Mg(2+)</name>
        <dbReference type="ChEBI" id="CHEBI:18420"/>
    </cofactor>
    <cofactor evidence="8">
        <name>Mn(2+)</name>
        <dbReference type="ChEBI" id="CHEBI:29035"/>
    </cofactor>
</comment>
<evidence type="ECO:0000256" key="2">
    <source>
        <dbReference type="ARBA" id="ARBA00022679"/>
    </source>
</evidence>
<dbReference type="HAMAP" id="MF_00692">
    <property type="entry name" value="SelO"/>
    <property type="match status" value="1"/>
</dbReference>
<dbReference type="Pfam" id="PF02696">
    <property type="entry name" value="SelO"/>
    <property type="match status" value="1"/>
</dbReference>